<keyword evidence="2" id="KW-1185">Reference proteome</keyword>
<name>A0A934SDJ0_9BACT</name>
<evidence type="ECO:0000313" key="1">
    <source>
        <dbReference type="EMBL" id="MBK1883248.1"/>
    </source>
</evidence>
<dbReference type="Proteomes" id="UP000603141">
    <property type="component" value="Unassembled WGS sequence"/>
</dbReference>
<organism evidence="1 2">
    <name type="scientific">Luteolibacter pohnpeiensis</name>
    <dbReference type="NCBI Taxonomy" id="454153"/>
    <lineage>
        <taxon>Bacteria</taxon>
        <taxon>Pseudomonadati</taxon>
        <taxon>Verrucomicrobiota</taxon>
        <taxon>Verrucomicrobiia</taxon>
        <taxon>Verrucomicrobiales</taxon>
        <taxon>Verrucomicrobiaceae</taxon>
        <taxon>Luteolibacter</taxon>
    </lineage>
</organism>
<sequence length="100" mass="11076">METVVQLNEEETPSTISEVLSALRKQKLEPRHEAKSWGDWIHLSGYRTVISIESNRGLSSSATIEHGENEESGEPIPAIFRAFGSLGWHGIDDEGEFPLG</sequence>
<protein>
    <submittedName>
        <fullName evidence="1">Uncharacterized protein</fullName>
    </submittedName>
</protein>
<accession>A0A934SDJ0</accession>
<gene>
    <name evidence="1" type="ORF">JIN85_12550</name>
</gene>
<dbReference type="EMBL" id="JAENIJ010000019">
    <property type="protein sequence ID" value="MBK1883248.1"/>
    <property type="molecule type" value="Genomic_DNA"/>
</dbReference>
<reference evidence="1" key="1">
    <citation type="submission" date="2021-01" db="EMBL/GenBank/DDBJ databases">
        <title>Modified the classification status of verrucomicrobia.</title>
        <authorList>
            <person name="Feng X."/>
        </authorList>
    </citation>
    <scope>NUCLEOTIDE SEQUENCE</scope>
    <source>
        <strain evidence="1">KCTC 22041</strain>
    </source>
</reference>
<proteinExistence type="predicted"/>
<dbReference type="AlphaFoldDB" id="A0A934SDJ0"/>
<comment type="caution">
    <text evidence="1">The sequence shown here is derived from an EMBL/GenBank/DDBJ whole genome shotgun (WGS) entry which is preliminary data.</text>
</comment>
<evidence type="ECO:0000313" key="2">
    <source>
        <dbReference type="Proteomes" id="UP000603141"/>
    </source>
</evidence>
<dbReference type="RefSeq" id="WP_200271180.1">
    <property type="nucleotide sequence ID" value="NZ_JAENIJ010000019.1"/>
</dbReference>